<gene>
    <name evidence="1" type="ORF">ZEAMMB73_Zm00001d041356</name>
</gene>
<proteinExistence type="predicted"/>
<dbReference type="InParanoid" id="A0A1D6MVM0"/>
<organism evidence="1">
    <name type="scientific">Zea mays</name>
    <name type="common">Maize</name>
    <dbReference type="NCBI Taxonomy" id="4577"/>
    <lineage>
        <taxon>Eukaryota</taxon>
        <taxon>Viridiplantae</taxon>
        <taxon>Streptophyta</taxon>
        <taxon>Embryophyta</taxon>
        <taxon>Tracheophyta</taxon>
        <taxon>Spermatophyta</taxon>
        <taxon>Magnoliopsida</taxon>
        <taxon>Liliopsida</taxon>
        <taxon>Poales</taxon>
        <taxon>Poaceae</taxon>
        <taxon>PACMAD clade</taxon>
        <taxon>Panicoideae</taxon>
        <taxon>Andropogonodae</taxon>
        <taxon>Andropogoneae</taxon>
        <taxon>Tripsacinae</taxon>
        <taxon>Zea</taxon>
    </lineage>
</organism>
<dbReference type="STRING" id="4577.A0A1D6MVM0"/>
<dbReference type="PaxDb" id="4577-GRMZM2G373936_P01"/>
<keyword evidence="1" id="KW-0328">Glycosyltransferase</keyword>
<dbReference type="AlphaFoldDB" id="A0A1D6MVM0"/>
<reference evidence="1" key="1">
    <citation type="submission" date="2015-12" db="EMBL/GenBank/DDBJ databases">
        <title>Update maize B73 reference genome by single molecule sequencing technologies.</title>
        <authorList>
            <consortium name="Maize Genome Sequencing Project"/>
            <person name="Ware D."/>
        </authorList>
    </citation>
    <scope>NUCLEOTIDE SEQUENCE [LARGE SCALE GENOMIC DNA]</scope>
    <source>
        <tissue evidence="1">Seedling</tissue>
    </source>
</reference>
<dbReference type="GO" id="GO:0016757">
    <property type="term" value="F:glycosyltransferase activity"/>
    <property type="evidence" value="ECO:0007669"/>
    <property type="project" value="UniProtKB-KW"/>
</dbReference>
<evidence type="ECO:0000313" key="1">
    <source>
        <dbReference type="EMBL" id="ONM32856.1"/>
    </source>
</evidence>
<name>A0A1D6MVM0_MAIZE</name>
<dbReference type="EMBL" id="CM007649">
    <property type="protein sequence ID" value="ONM32856.1"/>
    <property type="molecule type" value="Genomic_DNA"/>
</dbReference>
<accession>A0A1D6MVM0</accession>
<dbReference type="eggNOG" id="KOG2619">
    <property type="taxonomic scope" value="Eukaryota"/>
</dbReference>
<protein>
    <submittedName>
        <fullName evidence="1">Alpha-(14)-fucosyltransferase</fullName>
    </submittedName>
</protein>
<sequence>MFARHHIIFSNTALLDSVHLSTPSCRSPPRRAPALQHHCHPFSVMLQAFVDCTLESFGSRICDPFTSLLEAIIAWDATVGCPHIRTKLAAAGLGPGLPLLAASANGNGSAEDPPGASVTGSAMWRGATRCEDLAVCHVRVLIKGWTWIPNALVDVYTCHCGVSCVGSKFPAAVDRPGALLFEVATPPPCFYRLLRSLMVWLEADGQVDHLLYAQFCPQD</sequence>
<keyword evidence="1" id="KW-0808">Transferase</keyword>
<dbReference type="ExpressionAtlas" id="A0A1D6MVM0">
    <property type="expression patterns" value="baseline and differential"/>
</dbReference>